<sequence length="543" mass="59764">MQAAHADLSHVRDCPDSTPEPVVQHEVEPQYRSYLSSLAAQTDVSPGHAEDPLPDVRIDASFEHSNQDDNIGDRLPLPVICSSYTHVEQTEQNQAVFIDNPFTDLEAEEPSSKHIYEIEEPPSKQIYGTEVDNTESVVQYELRGACHKEALSNFYQCGRDVEDASTDRQDVEVCGANGEAENISHDEVQTETVVQQLEGIESSEQNRTESEVVSEDECIRPYAVAHDQYGHRRTNDEQGDVFDIQPYAVTYDQDNGHCGIQTPTDGNGLLPNPMYSGNALLPNPMYSGNALPLNPAYVPNVRQPQAGGGKGPDEVKQTKSAVGGKGHEAGMLPELCDVVVSPSNEVYMSDASNRVVVLGPRGLKLRSFPATASETECETKAPEDAYVSIGGRGHLWDIGNCNPPAAGLTVQYTKMTHDIRTLHPFLPVNTFLGIAADALVDRVVRSTFFSDYLEVAVRTKNGTVVREFRMRKGFRMQQGWGDGYPGLVTVGRGGNLTVADHWALHVYAYNGTGHHLLSFEDGDITEIIAIFRMCIIKCIFPHY</sequence>
<name>C3YRV8_BRAFL</name>
<dbReference type="Gene3D" id="2.120.10.30">
    <property type="entry name" value="TolB, C-terminal domain"/>
    <property type="match status" value="1"/>
</dbReference>
<reference evidence="2" key="1">
    <citation type="journal article" date="2008" name="Nature">
        <title>The amphioxus genome and the evolution of the chordate karyotype.</title>
        <authorList>
            <consortium name="US DOE Joint Genome Institute (JGI-PGF)"/>
            <person name="Putnam N.H."/>
            <person name="Butts T."/>
            <person name="Ferrier D.E.K."/>
            <person name="Furlong R.F."/>
            <person name="Hellsten U."/>
            <person name="Kawashima T."/>
            <person name="Robinson-Rechavi M."/>
            <person name="Shoguchi E."/>
            <person name="Terry A."/>
            <person name="Yu J.-K."/>
            <person name="Benito-Gutierrez E.L."/>
            <person name="Dubchak I."/>
            <person name="Garcia-Fernandez J."/>
            <person name="Gibson-Brown J.J."/>
            <person name="Grigoriev I.V."/>
            <person name="Horton A.C."/>
            <person name="de Jong P.J."/>
            <person name="Jurka J."/>
            <person name="Kapitonov V.V."/>
            <person name="Kohara Y."/>
            <person name="Kuroki Y."/>
            <person name="Lindquist E."/>
            <person name="Lucas S."/>
            <person name="Osoegawa K."/>
            <person name="Pennacchio L.A."/>
            <person name="Salamov A.A."/>
            <person name="Satou Y."/>
            <person name="Sauka-Spengler T."/>
            <person name="Schmutz J."/>
            <person name="Shin-I T."/>
            <person name="Toyoda A."/>
            <person name="Bronner-Fraser M."/>
            <person name="Fujiyama A."/>
            <person name="Holland L.Z."/>
            <person name="Holland P.W.H."/>
            <person name="Satoh N."/>
            <person name="Rokhsar D.S."/>
        </authorList>
    </citation>
    <scope>NUCLEOTIDE SEQUENCE [LARGE SCALE GENOMIC DNA]</scope>
    <source>
        <strain evidence="2">S238N-H82</strain>
        <tissue evidence="2">Testes</tissue>
    </source>
</reference>
<proteinExistence type="predicted"/>
<dbReference type="EMBL" id="GG666548">
    <property type="protein sequence ID" value="EEN56863.1"/>
    <property type="molecule type" value="Genomic_DNA"/>
</dbReference>
<accession>C3YRV8</accession>
<protein>
    <submittedName>
        <fullName evidence="2">Uncharacterized protein</fullName>
    </submittedName>
</protein>
<dbReference type="InParanoid" id="C3YRV8"/>
<dbReference type="PANTHER" id="PTHR24104">
    <property type="entry name" value="E3 UBIQUITIN-PROTEIN LIGASE NHLRC1-RELATED"/>
    <property type="match status" value="1"/>
</dbReference>
<organism>
    <name type="scientific">Branchiostoma floridae</name>
    <name type="common">Florida lancelet</name>
    <name type="synonym">Amphioxus</name>
    <dbReference type="NCBI Taxonomy" id="7739"/>
    <lineage>
        <taxon>Eukaryota</taxon>
        <taxon>Metazoa</taxon>
        <taxon>Chordata</taxon>
        <taxon>Cephalochordata</taxon>
        <taxon>Leptocardii</taxon>
        <taxon>Amphioxiformes</taxon>
        <taxon>Branchiostomatidae</taxon>
        <taxon>Branchiostoma</taxon>
    </lineage>
</organism>
<feature type="region of interest" description="Disordered" evidence="1">
    <location>
        <begin position="1"/>
        <end position="27"/>
    </location>
</feature>
<dbReference type="AlphaFoldDB" id="C3YRV8"/>
<gene>
    <name evidence="2" type="ORF">BRAFLDRAFT_75856</name>
</gene>
<dbReference type="InterPro" id="IPR050952">
    <property type="entry name" value="TRIM-NHL_E3_ligases"/>
</dbReference>
<dbReference type="PANTHER" id="PTHR24104:SF50">
    <property type="entry name" value="SMP-30_GLUCONOLACTONASE_LRE-LIKE REGION DOMAIN-CONTAINING PROTEIN"/>
    <property type="match status" value="1"/>
</dbReference>
<evidence type="ECO:0000313" key="2">
    <source>
        <dbReference type="EMBL" id="EEN56863.1"/>
    </source>
</evidence>
<feature type="region of interest" description="Disordered" evidence="1">
    <location>
        <begin position="303"/>
        <end position="326"/>
    </location>
</feature>
<evidence type="ECO:0000256" key="1">
    <source>
        <dbReference type="SAM" id="MobiDB-lite"/>
    </source>
</evidence>
<dbReference type="InterPro" id="IPR011042">
    <property type="entry name" value="6-blade_b-propeller_TolB-like"/>
</dbReference>